<gene>
    <name evidence="2" type="ORF">Bfra_005116</name>
</gene>
<dbReference type="GeneID" id="59259195"/>
<sequence>MKSLVANQKSRDRDTNDFSIARTIVSSGTVIILRENSFTARPFHRGGDGDEDGEKYLIFDIYDRRYEKARSDKTTGSLNSERYWPTP</sequence>
<dbReference type="EMBL" id="JABFCT010000008">
    <property type="protein sequence ID" value="KAF5873652.1"/>
    <property type="molecule type" value="Genomic_DNA"/>
</dbReference>
<dbReference type="RefSeq" id="XP_037192598.1">
    <property type="nucleotide sequence ID" value="XM_037335503.1"/>
</dbReference>
<protein>
    <submittedName>
        <fullName evidence="2">Uncharacterized protein</fullName>
    </submittedName>
</protein>
<evidence type="ECO:0000256" key="1">
    <source>
        <dbReference type="SAM" id="MobiDB-lite"/>
    </source>
</evidence>
<evidence type="ECO:0000313" key="2">
    <source>
        <dbReference type="EMBL" id="KAF5873652.1"/>
    </source>
</evidence>
<organism evidence="2 3">
    <name type="scientific">Botrytis fragariae</name>
    <dbReference type="NCBI Taxonomy" id="1964551"/>
    <lineage>
        <taxon>Eukaryota</taxon>
        <taxon>Fungi</taxon>
        <taxon>Dikarya</taxon>
        <taxon>Ascomycota</taxon>
        <taxon>Pezizomycotina</taxon>
        <taxon>Leotiomycetes</taxon>
        <taxon>Helotiales</taxon>
        <taxon>Sclerotiniaceae</taxon>
        <taxon>Botrytis</taxon>
    </lineage>
</organism>
<keyword evidence="3" id="KW-1185">Reference proteome</keyword>
<comment type="caution">
    <text evidence="2">The sequence shown here is derived from an EMBL/GenBank/DDBJ whole genome shotgun (WGS) entry which is preliminary data.</text>
</comment>
<dbReference type="AlphaFoldDB" id="A0A8H6AU31"/>
<accession>A0A8H6AU31</accession>
<reference evidence="2 3" key="1">
    <citation type="journal article" date="2020" name="Phytopathology">
        <title>A high-quality genome resource of Botrytis fragariae, a new and rapidly spreading fungal pathogen causing strawberry gray mold in the U.S.A.</title>
        <authorList>
            <person name="Wu Y."/>
            <person name="Saski C.A."/>
            <person name="Schnabel G."/>
            <person name="Xiao S."/>
            <person name="Hu M."/>
        </authorList>
    </citation>
    <scope>NUCLEOTIDE SEQUENCE [LARGE SCALE GENOMIC DNA]</scope>
    <source>
        <strain evidence="2 3">BVB16</strain>
    </source>
</reference>
<feature type="region of interest" description="Disordered" evidence="1">
    <location>
        <begin position="68"/>
        <end position="87"/>
    </location>
</feature>
<name>A0A8H6AU31_9HELO</name>
<dbReference type="Proteomes" id="UP000531561">
    <property type="component" value="Unassembled WGS sequence"/>
</dbReference>
<evidence type="ECO:0000313" key="3">
    <source>
        <dbReference type="Proteomes" id="UP000531561"/>
    </source>
</evidence>
<proteinExistence type="predicted"/>